<keyword evidence="3" id="KW-1185">Reference proteome</keyword>
<accession>A0A6V7HGM8</accession>
<evidence type="ECO:0000313" key="3">
    <source>
        <dbReference type="Proteomes" id="UP000752696"/>
    </source>
</evidence>
<organism evidence="2 3">
    <name type="scientific">Heterotrigona itama</name>
    <dbReference type="NCBI Taxonomy" id="395501"/>
    <lineage>
        <taxon>Eukaryota</taxon>
        <taxon>Metazoa</taxon>
        <taxon>Ecdysozoa</taxon>
        <taxon>Arthropoda</taxon>
        <taxon>Hexapoda</taxon>
        <taxon>Insecta</taxon>
        <taxon>Pterygota</taxon>
        <taxon>Neoptera</taxon>
        <taxon>Endopterygota</taxon>
        <taxon>Hymenoptera</taxon>
        <taxon>Apocrita</taxon>
        <taxon>Aculeata</taxon>
        <taxon>Apoidea</taxon>
        <taxon>Anthophila</taxon>
        <taxon>Apidae</taxon>
        <taxon>Heterotrigona</taxon>
    </lineage>
</organism>
<evidence type="ECO:0000256" key="1">
    <source>
        <dbReference type="SAM" id="MobiDB-lite"/>
    </source>
</evidence>
<feature type="region of interest" description="Disordered" evidence="1">
    <location>
        <begin position="1"/>
        <end position="66"/>
    </location>
</feature>
<feature type="non-terminal residue" evidence="2">
    <location>
        <position position="1"/>
    </location>
</feature>
<proteinExistence type="predicted"/>
<feature type="compositionally biased region" description="Polar residues" evidence="1">
    <location>
        <begin position="48"/>
        <end position="58"/>
    </location>
</feature>
<dbReference type="AlphaFoldDB" id="A0A6V7HGM8"/>
<evidence type="ECO:0000313" key="2">
    <source>
        <dbReference type="EMBL" id="CAD1478571.1"/>
    </source>
</evidence>
<name>A0A6V7HGM8_9HYME</name>
<dbReference type="Proteomes" id="UP000752696">
    <property type="component" value="Unassembled WGS sequence"/>
</dbReference>
<protein>
    <submittedName>
        <fullName evidence="2">Uncharacterized protein</fullName>
    </submittedName>
</protein>
<gene>
    <name evidence="2" type="ORF">MHI_LOCUS803728</name>
</gene>
<dbReference type="EMBL" id="CAJDYZ010010853">
    <property type="protein sequence ID" value="CAD1478571.1"/>
    <property type="molecule type" value="Genomic_DNA"/>
</dbReference>
<reference evidence="2" key="1">
    <citation type="submission" date="2020-07" db="EMBL/GenBank/DDBJ databases">
        <authorList>
            <person name="Nazaruddin N."/>
        </authorList>
    </citation>
    <scope>NUCLEOTIDE SEQUENCE</scope>
</reference>
<sequence>CKNSQKSAVVGGGDGESGVRQLLDGLDGLASASASETDAAPPLHSRYESNNSPESSGYKNYDRQVA</sequence>
<comment type="caution">
    <text evidence="2">The sequence shown here is derived from an EMBL/GenBank/DDBJ whole genome shotgun (WGS) entry which is preliminary data.</text>
</comment>
<feature type="non-terminal residue" evidence="2">
    <location>
        <position position="66"/>
    </location>
</feature>